<dbReference type="FunFam" id="3.30.420.10:FF:000032">
    <property type="entry name" value="Retrovirus-related Pol polyprotein from transposon 297-like Protein"/>
    <property type="match status" value="1"/>
</dbReference>
<dbReference type="SUPFAM" id="SSF56672">
    <property type="entry name" value="DNA/RNA polymerases"/>
    <property type="match status" value="1"/>
</dbReference>
<evidence type="ECO:0000313" key="9">
    <source>
        <dbReference type="EMBL" id="RDX73425.1"/>
    </source>
</evidence>
<evidence type="ECO:0000259" key="8">
    <source>
        <dbReference type="PROSITE" id="PS50994"/>
    </source>
</evidence>
<evidence type="ECO:0000256" key="6">
    <source>
        <dbReference type="ARBA" id="ARBA00022918"/>
    </source>
</evidence>
<feature type="region of interest" description="Disordered" evidence="7">
    <location>
        <begin position="216"/>
        <end position="291"/>
    </location>
</feature>
<feature type="compositionally biased region" description="Polar residues" evidence="7">
    <location>
        <begin position="390"/>
        <end position="400"/>
    </location>
</feature>
<dbReference type="Pfam" id="PF00665">
    <property type="entry name" value="rve"/>
    <property type="match status" value="1"/>
</dbReference>
<evidence type="ECO:0000256" key="3">
    <source>
        <dbReference type="ARBA" id="ARBA00022722"/>
    </source>
</evidence>
<gene>
    <name evidence="9" type="ORF">CR513_46972</name>
</gene>
<keyword evidence="10" id="KW-1185">Reference proteome</keyword>
<dbReference type="EMBL" id="QJKJ01010530">
    <property type="protein sequence ID" value="RDX73425.1"/>
    <property type="molecule type" value="Genomic_DNA"/>
</dbReference>
<dbReference type="GO" id="GO:0003964">
    <property type="term" value="F:RNA-directed DNA polymerase activity"/>
    <property type="evidence" value="ECO:0007669"/>
    <property type="project" value="UniProtKB-KW"/>
</dbReference>
<dbReference type="GO" id="GO:0003676">
    <property type="term" value="F:nucleic acid binding"/>
    <property type="evidence" value="ECO:0007669"/>
    <property type="project" value="InterPro"/>
</dbReference>
<dbReference type="InterPro" id="IPR043502">
    <property type="entry name" value="DNA/RNA_pol_sf"/>
</dbReference>
<dbReference type="SUPFAM" id="SSF53098">
    <property type="entry name" value="Ribonuclease H-like"/>
    <property type="match status" value="1"/>
</dbReference>
<keyword evidence="3" id="KW-0540">Nuclease</keyword>
<keyword evidence="6" id="KW-0695">RNA-directed DNA polymerase</keyword>
<dbReference type="Gene3D" id="3.30.420.10">
    <property type="entry name" value="Ribonuclease H-like superfamily/Ribonuclease H"/>
    <property type="match status" value="1"/>
</dbReference>
<dbReference type="InterPro" id="IPR001584">
    <property type="entry name" value="Integrase_cat-core"/>
</dbReference>
<keyword evidence="4" id="KW-0255">Endonuclease</keyword>
<feature type="region of interest" description="Disordered" evidence="7">
    <location>
        <begin position="625"/>
        <end position="673"/>
    </location>
</feature>
<organism evidence="9 10">
    <name type="scientific">Mucuna pruriens</name>
    <name type="common">Velvet bean</name>
    <name type="synonym">Dolichos pruriens</name>
    <dbReference type="NCBI Taxonomy" id="157652"/>
    <lineage>
        <taxon>Eukaryota</taxon>
        <taxon>Viridiplantae</taxon>
        <taxon>Streptophyta</taxon>
        <taxon>Embryophyta</taxon>
        <taxon>Tracheophyta</taxon>
        <taxon>Spermatophyta</taxon>
        <taxon>Magnoliopsida</taxon>
        <taxon>eudicotyledons</taxon>
        <taxon>Gunneridae</taxon>
        <taxon>Pentapetalae</taxon>
        <taxon>rosids</taxon>
        <taxon>fabids</taxon>
        <taxon>Fabales</taxon>
        <taxon>Fabaceae</taxon>
        <taxon>Papilionoideae</taxon>
        <taxon>50 kb inversion clade</taxon>
        <taxon>NPAAA clade</taxon>
        <taxon>indigoferoid/millettioid clade</taxon>
        <taxon>Phaseoleae</taxon>
        <taxon>Mucuna</taxon>
    </lineage>
</organism>
<protein>
    <recommendedName>
        <fullName evidence="8">Integrase catalytic domain-containing protein</fullName>
    </recommendedName>
</protein>
<sequence>MKAFPFSLDGAAKDWLYLQPALFNTWGDMKRAFLEKFFPASRTATIRKEICGIRQHAGETLHEYWERFNKLCATCPHHQISEQLLIQYFYEGLSMMDRSMIDAASGGALMDKTLAVARHLISNMASNTQQFGIRGSNQPRMVNEIGVASNQRLENQLTELTSLVRQLAVGQHQPAMAAKVCGICISVEHPTDMCHTLQVTVLDQPENVRAIGGFQYGKQPYQNRPFDSQQHGRQPFWPGPNQGPYAAQQFGSTPNTYQRQAGYQQPTPHYQAPPFQQQQQQRVPTQGNSPSLEDLMKQLATSNLEFQQSVSSSNLQFQQNMTATIQDLKTQIGQLANTVSQLQSAGSNNLPSQTIPNPRGNASVVTLRSGKELPQPTLEQVPRSKEADSESNADLQSRPETTVPLPFPSRTTSARKPESDEELLKMFRKVEINIPLLDAIKQVPKYAKFLKELCIHKRRKIKGSKENEERSNHYRCPNFAKEMQRPRNLFCPMYHRQLEADHEEVPDLPNSKDNHSDVVDLAFEVELSELLDQVCSPEHSEYTNDAENKVVEAEKSSIAHLATIFTAENESAREGRVKEEVKADKLAEIFSAKEDPTQTVTEINGPSGSDSRGALEANADSMLTRTEVAKSSRPKQPKAEIMSAHLVPRKDQVGQTDPSSETEKSPCPPPPIELKTLPSHLKYAYLDKEQQLPVIIANNLRQEQEDKLLEVLRRHKKAIGWKLSDLPSINPSICMHRILMEEGIKPIRQQQRRLNPTLLDVVKKEVTKLLAAGIIYPISDSQWVSPVQVVPKKSGMTVMRNQQDELVPTRIQNSWRVCIDYRRLNQATRKDHFPLPFIDQMLEKLSGKSHYCFLDGFSGYMQIHIAPEDQHKTTFTCPFGTFAYTRMPFGLCNAPSTFQRCMLSIFSDLLQDCMEVFMDDFTVYADSFEACLNNLSKVLERCVDTNLVLNFEKCHFMVTEGIVLGHLVSNRGIEVDKAKIDIITSLPNPAYVREVRSFLGHVGFYRRFIKNFSKLALPLSKLLQKDVEFHFDRPCIEAFEELKRRLTSAPILQAPNWDLPFELMCDASNLALGAVLGQRARAGQPVHVIAYASRTMDPAQQNYTTTEKELLAIIFALDKFRSYLLGSKIIVFSDHAALRYLLKKPDAKPRLIRWMLLLQEFDLEIRDKKGAENSVADHLSRIEKGSELTPIRDEFPDEQLLNIQTTTPWFADICNYVATSHLPPEASRAHKEKIRSDAKYYIWDDPYLWRLCSDKVIRRCIPEAETNSVLQFCHSAPGGGHYGSTRTARKVLDCGLYWPTIFRDAHEFVSTCEKCQKAGVAMNRRHEMPQQPIQFCEIFDVWGIDFMGPFPVSNGYSYILLVVDYVSRWVEAIPTRTNDARVVVDFLKSNIFCRFGVPKALISDQGSHFCNRAMASLLQKYGVAHRIATAYHPQTNGQAEVFNREIKKTLQKMTNPSRKDWSRLLEDALWAHRTAHRTPLGMSPYRIVFGKACHLPVELEHRAYWVVKQCNLAYDQAGEQRKFQLQELDELRLEAYENSRIYKQKVKQFHDQQILRKEFRVGQKVLLFNSRLKLIAGKLRSRWDGQCVSPCAVQLKDEHSNNTFQVNGQQIKPFHEGPAPITHGMEIISLMEPAPPDDPASH</sequence>
<evidence type="ECO:0000256" key="5">
    <source>
        <dbReference type="ARBA" id="ARBA00022801"/>
    </source>
</evidence>
<dbReference type="InterPro" id="IPR036397">
    <property type="entry name" value="RNaseH_sf"/>
</dbReference>
<dbReference type="GO" id="GO:0004519">
    <property type="term" value="F:endonuclease activity"/>
    <property type="evidence" value="ECO:0007669"/>
    <property type="project" value="UniProtKB-KW"/>
</dbReference>
<dbReference type="Pfam" id="PF17917">
    <property type="entry name" value="RT_RNaseH"/>
    <property type="match status" value="1"/>
</dbReference>
<feature type="compositionally biased region" description="Polar residues" evidence="7">
    <location>
        <begin position="343"/>
        <end position="356"/>
    </location>
</feature>
<dbReference type="InterPro" id="IPR050951">
    <property type="entry name" value="Retrovirus_Pol_polyprotein"/>
</dbReference>
<dbReference type="Gene3D" id="3.30.70.270">
    <property type="match status" value="2"/>
</dbReference>
<dbReference type="CDD" id="cd01647">
    <property type="entry name" value="RT_LTR"/>
    <property type="match status" value="1"/>
</dbReference>
<dbReference type="InterPro" id="IPR041373">
    <property type="entry name" value="RT_RNaseH"/>
</dbReference>
<keyword evidence="1" id="KW-0808">Transferase</keyword>
<evidence type="ECO:0000256" key="1">
    <source>
        <dbReference type="ARBA" id="ARBA00022679"/>
    </source>
</evidence>
<keyword evidence="2" id="KW-0548">Nucleotidyltransferase</keyword>
<dbReference type="OrthoDB" id="7762295at2759"/>
<evidence type="ECO:0000256" key="7">
    <source>
        <dbReference type="SAM" id="MobiDB-lite"/>
    </source>
</evidence>
<proteinExistence type="predicted"/>
<dbReference type="Gene3D" id="1.10.340.70">
    <property type="match status" value="1"/>
</dbReference>
<dbReference type="InterPro" id="IPR043128">
    <property type="entry name" value="Rev_trsase/Diguanyl_cyclase"/>
</dbReference>
<keyword evidence="5" id="KW-0378">Hydrolase</keyword>
<feature type="compositionally biased region" description="Polar residues" evidence="7">
    <location>
        <begin position="249"/>
        <end position="267"/>
    </location>
</feature>
<evidence type="ECO:0000313" key="10">
    <source>
        <dbReference type="Proteomes" id="UP000257109"/>
    </source>
</evidence>
<dbReference type="InterPro" id="IPR000477">
    <property type="entry name" value="RT_dom"/>
</dbReference>
<dbReference type="Gene3D" id="3.10.10.10">
    <property type="entry name" value="HIV Type 1 Reverse Transcriptase, subunit A, domain 1"/>
    <property type="match status" value="1"/>
</dbReference>
<dbReference type="Pfam" id="PF00078">
    <property type="entry name" value="RVT_1"/>
    <property type="match status" value="1"/>
</dbReference>
<feature type="compositionally biased region" description="Low complexity" evidence="7">
    <location>
        <begin position="268"/>
        <end position="286"/>
    </location>
</feature>
<feature type="non-terminal residue" evidence="9">
    <location>
        <position position="1"/>
    </location>
</feature>
<feature type="compositionally biased region" description="Polar residues" evidence="7">
    <location>
        <begin position="220"/>
        <end position="232"/>
    </location>
</feature>
<dbReference type="GO" id="GO:0015074">
    <property type="term" value="P:DNA integration"/>
    <property type="evidence" value="ECO:0007669"/>
    <property type="project" value="InterPro"/>
</dbReference>
<feature type="region of interest" description="Disordered" evidence="7">
    <location>
        <begin position="343"/>
        <end position="418"/>
    </location>
</feature>
<dbReference type="InterPro" id="IPR012337">
    <property type="entry name" value="RNaseH-like_sf"/>
</dbReference>
<dbReference type="CDD" id="cd09274">
    <property type="entry name" value="RNase_HI_RT_Ty3"/>
    <property type="match status" value="1"/>
</dbReference>
<dbReference type="InterPro" id="IPR041588">
    <property type="entry name" value="Integrase_H2C2"/>
</dbReference>
<dbReference type="Pfam" id="PF17921">
    <property type="entry name" value="Integrase_H2C2"/>
    <property type="match status" value="1"/>
</dbReference>
<dbReference type="PROSITE" id="PS50994">
    <property type="entry name" value="INTEGRASE"/>
    <property type="match status" value="1"/>
</dbReference>
<accession>A0A371F5B8</accession>
<dbReference type="Proteomes" id="UP000257109">
    <property type="component" value="Unassembled WGS sequence"/>
</dbReference>
<evidence type="ECO:0000256" key="4">
    <source>
        <dbReference type="ARBA" id="ARBA00022759"/>
    </source>
</evidence>
<evidence type="ECO:0000256" key="2">
    <source>
        <dbReference type="ARBA" id="ARBA00022695"/>
    </source>
</evidence>
<comment type="caution">
    <text evidence="9">The sequence shown here is derived from an EMBL/GenBank/DDBJ whole genome shotgun (WGS) entry which is preliminary data.</text>
</comment>
<reference evidence="9" key="1">
    <citation type="submission" date="2018-05" db="EMBL/GenBank/DDBJ databases">
        <title>Draft genome of Mucuna pruriens seed.</title>
        <authorList>
            <person name="Nnadi N.E."/>
            <person name="Vos R."/>
            <person name="Hasami M.H."/>
            <person name="Devisetty U.K."/>
            <person name="Aguiy J.C."/>
        </authorList>
    </citation>
    <scope>NUCLEOTIDE SEQUENCE [LARGE SCALE GENOMIC DNA]</scope>
    <source>
        <strain evidence="9">JCA_2017</strain>
    </source>
</reference>
<dbReference type="Pfam" id="PF03732">
    <property type="entry name" value="Retrotrans_gag"/>
    <property type="match status" value="1"/>
</dbReference>
<dbReference type="PANTHER" id="PTHR37984">
    <property type="entry name" value="PROTEIN CBG26694"/>
    <property type="match status" value="1"/>
</dbReference>
<dbReference type="GO" id="GO:0016787">
    <property type="term" value="F:hydrolase activity"/>
    <property type="evidence" value="ECO:0007669"/>
    <property type="project" value="UniProtKB-KW"/>
</dbReference>
<dbReference type="FunFam" id="3.30.70.270:FF:000020">
    <property type="entry name" value="Transposon Tf2-6 polyprotein-like Protein"/>
    <property type="match status" value="1"/>
</dbReference>
<feature type="domain" description="Integrase catalytic" evidence="8">
    <location>
        <begin position="1328"/>
        <end position="1492"/>
    </location>
</feature>
<name>A0A371F5B8_MUCPR</name>
<dbReference type="InterPro" id="IPR005162">
    <property type="entry name" value="Retrotrans_gag_dom"/>
</dbReference>
<dbReference type="FunFam" id="3.10.20.370:FF:000001">
    <property type="entry name" value="Retrovirus-related Pol polyprotein from transposon 17.6-like protein"/>
    <property type="match status" value="1"/>
</dbReference>
<dbReference type="PANTHER" id="PTHR37984:SF5">
    <property type="entry name" value="PROTEIN NYNRIN-LIKE"/>
    <property type="match status" value="1"/>
</dbReference>